<protein>
    <submittedName>
        <fullName evidence="2">Uncharacterized protein</fullName>
    </submittedName>
</protein>
<organism evidence="2 3">
    <name type="scientific">Thermasporomyces composti</name>
    <dbReference type="NCBI Taxonomy" id="696763"/>
    <lineage>
        <taxon>Bacteria</taxon>
        <taxon>Bacillati</taxon>
        <taxon>Actinomycetota</taxon>
        <taxon>Actinomycetes</taxon>
        <taxon>Propionibacteriales</taxon>
        <taxon>Nocardioidaceae</taxon>
        <taxon>Thermasporomyces</taxon>
    </lineage>
</organism>
<evidence type="ECO:0000313" key="2">
    <source>
        <dbReference type="EMBL" id="REF35109.1"/>
    </source>
</evidence>
<sequence>MSVISAYVRQVAKDLPGPRGLRRDVLAELADGLHDAAHAYRRAGLSAHDAERRAVADAGPPADVAAAYRPELLAAQAGRTATLFALSMPALTLAWMLSWRLWPPAGAAMSPSEPSSRLVSLLSTLTDGFGILGALGGVAGLASVTWTARRRRPVRPVVVALVAVCGVAVASVVASSVAMNLLTPARALDMMAASTPVSLVGLATLIVVAWQVASLYRTARLVFRQG</sequence>
<keyword evidence="1" id="KW-1133">Transmembrane helix</keyword>
<feature type="transmembrane region" description="Helical" evidence="1">
    <location>
        <begin position="157"/>
        <end position="177"/>
    </location>
</feature>
<comment type="caution">
    <text evidence="2">The sequence shown here is derived from an EMBL/GenBank/DDBJ whole genome shotgun (WGS) entry which is preliminary data.</text>
</comment>
<dbReference type="Proteomes" id="UP000256485">
    <property type="component" value="Unassembled WGS sequence"/>
</dbReference>
<dbReference type="RefSeq" id="WP_115848948.1">
    <property type="nucleotide sequence ID" value="NZ_QTUC01000001.1"/>
</dbReference>
<feature type="transmembrane region" description="Helical" evidence="1">
    <location>
        <begin position="122"/>
        <end position="145"/>
    </location>
</feature>
<dbReference type="NCBIfam" id="NF038403">
    <property type="entry name" value="perm_prefix_1"/>
    <property type="match status" value="1"/>
</dbReference>
<feature type="transmembrane region" description="Helical" evidence="1">
    <location>
        <begin position="83"/>
        <end position="102"/>
    </location>
</feature>
<name>A0A3D9V0V3_THECX</name>
<keyword evidence="3" id="KW-1185">Reference proteome</keyword>
<dbReference type="EMBL" id="QTUC01000001">
    <property type="protein sequence ID" value="REF35109.1"/>
    <property type="molecule type" value="Genomic_DNA"/>
</dbReference>
<dbReference type="InterPro" id="IPR047928">
    <property type="entry name" value="Perm_prefix_1"/>
</dbReference>
<keyword evidence="1" id="KW-0812">Transmembrane</keyword>
<keyword evidence="1" id="KW-0472">Membrane</keyword>
<evidence type="ECO:0000256" key="1">
    <source>
        <dbReference type="SAM" id="Phobius"/>
    </source>
</evidence>
<dbReference type="AlphaFoldDB" id="A0A3D9V0V3"/>
<feature type="transmembrane region" description="Helical" evidence="1">
    <location>
        <begin position="197"/>
        <end position="216"/>
    </location>
</feature>
<dbReference type="OrthoDB" id="5187995at2"/>
<proteinExistence type="predicted"/>
<evidence type="ECO:0000313" key="3">
    <source>
        <dbReference type="Proteomes" id="UP000256485"/>
    </source>
</evidence>
<gene>
    <name evidence="2" type="ORF">DFJ64_0480</name>
</gene>
<reference evidence="2 3" key="1">
    <citation type="submission" date="2018-08" db="EMBL/GenBank/DDBJ databases">
        <title>Sequencing the genomes of 1000 actinobacteria strains.</title>
        <authorList>
            <person name="Klenk H.-P."/>
        </authorList>
    </citation>
    <scope>NUCLEOTIDE SEQUENCE [LARGE SCALE GENOMIC DNA]</scope>
    <source>
        <strain evidence="2 3">DSM 22891</strain>
    </source>
</reference>
<accession>A0A3D9V0V3</accession>